<gene>
    <name evidence="3" type="ORF">ZOSMA_2G01310</name>
</gene>
<evidence type="ECO:0000256" key="1">
    <source>
        <dbReference type="SAM" id="MobiDB-lite"/>
    </source>
</evidence>
<evidence type="ECO:0000313" key="4">
    <source>
        <dbReference type="Proteomes" id="UP000036987"/>
    </source>
</evidence>
<feature type="transmembrane region" description="Helical" evidence="2">
    <location>
        <begin position="101"/>
        <end position="124"/>
    </location>
</feature>
<dbReference type="Proteomes" id="UP000036987">
    <property type="component" value="Unassembled WGS sequence"/>
</dbReference>
<accession>A0A0K9PAY6</accession>
<dbReference type="PANTHER" id="PTHR35280">
    <property type="entry name" value="F17L21.9"/>
    <property type="match status" value="1"/>
</dbReference>
<sequence length="199" mass="22568">MENVNGHRGRKLDEINITLQQLVDDKKNNGNRRFLTKEEHQIIPHLLSQLEELQKDGNCDRSSGELPKEQGGSMAEEEEDSKGEILEEMEKMKKQNMFTQYLITALIGVTIIWQISELSMFLILRSNVTNPCRAIYGAIHDSMKKMKKAQSNNGKNHNDEKMFCGVSPIIEQLEIPELSSFIETKDANTDAASTTANDK</sequence>
<protein>
    <submittedName>
        <fullName evidence="3">Uncharacterized protein</fullName>
    </submittedName>
</protein>
<keyword evidence="2" id="KW-1133">Transmembrane helix</keyword>
<proteinExistence type="predicted"/>
<feature type="region of interest" description="Disordered" evidence="1">
    <location>
        <begin position="57"/>
        <end position="82"/>
    </location>
</feature>
<keyword evidence="4" id="KW-1185">Reference proteome</keyword>
<dbReference type="PANTHER" id="PTHR35280:SF1">
    <property type="entry name" value="F17L21.9"/>
    <property type="match status" value="1"/>
</dbReference>
<dbReference type="OrthoDB" id="782808at2759"/>
<name>A0A0K9PAY6_ZOSMR</name>
<evidence type="ECO:0000256" key="2">
    <source>
        <dbReference type="SAM" id="Phobius"/>
    </source>
</evidence>
<reference evidence="4" key="1">
    <citation type="journal article" date="2016" name="Nature">
        <title>The genome of the seagrass Zostera marina reveals angiosperm adaptation to the sea.</title>
        <authorList>
            <person name="Olsen J.L."/>
            <person name="Rouze P."/>
            <person name="Verhelst B."/>
            <person name="Lin Y.-C."/>
            <person name="Bayer T."/>
            <person name="Collen J."/>
            <person name="Dattolo E."/>
            <person name="De Paoli E."/>
            <person name="Dittami S."/>
            <person name="Maumus F."/>
            <person name="Michel G."/>
            <person name="Kersting A."/>
            <person name="Lauritano C."/>
            <person name="Lohaus R."/>
            <person name="Toepel M."/>
            <person name="Tonon T."/>
            <person name="Vanneste K."/>
            <person name="Amirebrahimi M."/>
            <person name="Brakel J."/>
            <person name="Bostroem C."/>
            <person name="Chovatia M."/>
            <person name="Grimwood J."/>
            <person name="Jenkins J.W."/>
            <person name="Jueterbock A."/>
            <person name="Mraz A."/>
            <person name="Stam W.T."/>
            <person name="Tice H."/>
            <person name="Bornberg-Bauer E."/>
            <person name="Green P.J."/>
            <person name="Pearson G.A."/>
            <person name="Procaccini G."/>
            <person name="Duarte C.M."/>
            <person name="Schmutz J."/>
            <person name="Reusch T.B.H."/>
            <person name="Van de Peer Y."/>
        </authorList>
    </citation>
    <scope>NUCLEOTIDE SEQUENCE [LARGE SCALE GENOMIC DNA]</scope>
    <source>
        <strain evidence="4">cv. Finnish</strain>
    </source>
</reference>
<organism evidence="3 4">
    <name type="scientific">Zostera marina</name>
    <name type="common">Eelgrass</name>
    <dbReference type="NCBI Taxonomy" id="29655"/>
    <lineage>
        <taxon>Eukaryota</taxon>
        <taxon>Viridiplantae</taxon>
        <taxon>Streptophyta</taxon>
        <taxon>Embryophyta</taxon>
        <taxon>Tracheophyta</taxon>
        <taxon>Spermatophyta</taxon>
        <taxon>Magnoliopsida</taxon>
        <taxon>Liliopsida</taxon>
        <taxon>Zosteraceae</taxon>
        <taxon>Zostera</taxon>
    </lineage>
</organism>
<evidence type="ECO:0000313" key="3">
    <source>
        <dbReference type="EMBL" id="KMZ66119.1"/>
    </source>
</evidence>
<dbReference type="OMA" id="CPGTEDH"/>
<dbReference type="EMBL" id="LFYR01000981">
    <property type="protein sequence ID" value="KMZ66119.1"/>
    <property type="molecule type" value="Genomic_DNA"/>
</dbReference>
<dbReference type="AlphaFoldDB" id="A0A0K9PAY6"/>
<keyword evidence="2" id="KW-0812">Transmembrane</keyword>
<feature type="compositionally biased region" description="Basic and acidic residues" evidence="1">
    <location>
        <begin position="57"/>
        <end position="68"/>
    </location>
</feature>
<keyword evidence="2" id="KW-0472">Membrane</keyword>
<comment type="caution">
    <text evidence="3">The sequence shown here is derived from an EMBL/GenBank/DDBJ whole genome shotgun (WGS) entry which is preliminary data.</text>
</comment>